<evidence type="ECO:0000313" key="8">
    <source>
        <dbReference type="EMBL" id="KAF9736538.1"/>
    </source>
</evidence>
<reference evidence="8" key="1">
    <citation type="journal article" date="2020" name="Mol. Plant Microbe Interact.">
        <title>Genome Sequence of the Biocontrol Agent Coniothyrium minitans strain Conio (IMI 134523).</title>
        <authorList>
            <person name="Patel D."/>
            <person name="Shittu T.A."/>
            <person name="Baroncelli R."/>
            <person name="Muthumeenakshi S."/>
            <person name="Osborne T.H."/>
            <person name="Janganan T.K."/>
            <person name="Sreenivasaprasad S."/>
        </authorList>
    </citation>
    <scope>NUCLEOTIDE SEQUENCE</scope>
    <source>
        <strain evidence="8">Conio</strain>
    </source>
</reference>
<dbReference type="InterPro" id="IPR052337">
    <property type="entry name" value="SAT4-like"/>
</dbReference>
<name>A0A9P6KR66_9PLEO</name>
<comment type="similarity">
    <text evidence="5">Belongs to the SAT4 family.</text>
</comment>
<dbReference type="GO" id="GO:0016020">
    <property type="term" value="C:membrane"/>
    <property type="evidence" value="ECO:0007669"/>
    <property type="project" value="UniProtKB-SubCell"/>
</dbReference>
<keyword evidence="3 6" id="KW-1133">Transmembrane helix</keyword>
<feature type="transmembrane region" description="Helical" evidence="6">
    <location>
        <begin position="248"/>
        <end position="274"/>
    </location>
</feature>
<keyword evidence="9" id="KW-1185">Reference proteome</keyword>
<dbReference type="PANTHER" id="PTHR33048:SF129">
    <property type="entry name" value="INTEGRAL MEMBRANE PROTEIN-RELATED"/>
    <property type="match status" value="1"/>
</dbReference>
<proteinExistence type="inferred from homology"/>
<comment type="subcellular location">
    <subcellularLocation>
        <location evidence="1">Membrane</location>
        <topology evidence="1">Multi-pass membrane protein</topology>
    </subcellularLocation>
</comment>
<feature type="transmembrane region" description="Helical" evidence="6">
    <location>
        <begin position="18"/>
        <end position="39"/>
    </location>
</feature>
<dbReference type="PANTHER" id="PTHR33048">
    <property type="entry name" value="PTH11-LIKE INTEGRAL MEMBRANE PROTEIN (AFU_ORTHOLOGUE AFUA_5G11245)"/>
    <property type="match status" value="1"/>
</dbReference>
<protein>
    <submittedName>
        <fullName evidence="8">Integral membrane protein</fullName>
    </submittedName>
</protein>
<dbReference type="OrthoDB" id="5342292at2759"/>
<keyword evidence="2 6" id="KW-0812">Transmembrane</keyword>
<feature type="transmembrane region" description="Helical" evidence="6">
    <location>
        <begin position="132"/>
        <end position="158"/>
    </location>
</feature>
<evidence type="ECO:0000256" key="6">
    <source>
        <dbReference type="SAM" id="Phobius"/>
    </source>
</evidence>
<gene>
    <name evidence="8" type="ORF">PMIN01_04317</name>
</gene>
<evidence type="ECO:0000256" key="1">
    <source>
        <dbReference type="ARBA" id="ARBA00004141"/>
    </source>
</evidence>
<feature type="transmembrane region" description="Helical" evidence="6">
    <location>
        <begin position="216"/>
        <end position="236"/>
    </location>
</feature>
<accession>A0A9P6KR66</accession>
<sequence length="350" mass="39380">MNSSVDLTASNHADPPSLLAEVIAATITIQGITLVFILLRIYENISSRQLRLEDYCSYLSYLAFIAYATLTCVNASHGLARHTWDIPLPSAIEGARRRSYVFICYTVSGGFAKATVLMQLKRIFTSPGINDAVYWAITASLLTCALSYTTFLFLYLFACHPREKMWNPSLPGHCMDSNRLNLGMGGLNSLSDVEAFLVPVWAVWKMRIEARKKVSIMAVFAVGAVAVAVGCLGLYFRVLVLQRADKTWLLTQMGIICMAELGVVIIVGCCPYIPRIMRKYRTLRPPHFIFGQNEEKRRSDQSELGKLSLRWDWSITWTAGDEDGQMWWPEQFERDGVPIKRAVVVDEPMS</sequence>
<evidence type="ECO:0000256" key="4">
    <source>
        <dbReference type="ARBA" id="ARBA00023136"/>
    </source>
</evidence>
<feature type="domain" description="Rhodopsin" evidence="7">
    <location>
        <begin position="39"/>
        <end position="278"/>
    </location>
</feature>
<organism evidence="8 9">
    <name type="scientific">Paraphaeosphaeria minitans</name>
    <dbReference type="NCBI Taxonomy" id="565426"/>
    <lineage>
        <taxon>Eukaryota</taxon>
        <taxon>Fungi</taxon>
        <taxon>Dikarya</taxon>
        <taxon>Ascomycota</taxon>
        <taxon>Pezizomycotina</taxon>
        <taxon>Dothideomycetes</taxon>
        <taxon>Pleosporomycetidae</taxon>
        <taxon>Pleosporales</taxon>
        <taxon>Massarineae</taxon>
        <taxon>Didymosphaeriaceae</taxon>
        <taxon>Paraphaeosphaeria</taxon>
    </lineage>
</organism>
<evidence type="ECO:0000256" key="3">
    <source>
        <dbReference type="ARBA" id="ARBA00022989"/>
    </source>
</evidence>
<dbReference type="Pfam" id="PF20684">
    <property type="entry name" value="Fung_rhodopsin"/>
    <property type="match status" value="1"/>
</dbReference>
<keyword evidence="4 6" id="KW-0472">Membrane</keyword>
<dbReference type="EMBL" id="WJXW01000004">
    <property type="protein sequence ID" value="KAF9736538.1"/>
    <property type="molecule type" value="Genomic_DNA"/>
</dbReference>
<evidence type="ECO:0000256" key="2">
    <source>
        <dbReference type="ARBA" id="ARBA00022692"/>
    </source>
</evidence>
<evidence type="ECO:0000259" key="7">
    <source>
        <dbReference type="Pfam" id="PF20684"/>
    </source>
</evidence>
<evidence type="ECO:0000256" key="5">
    <source>
        <dbReference type="ARBA" id="ARBA00038359"/>
    </source>
</evidence>
<evidence type="ECO:0000313" key="9">
    <source>
        <dbReference type="Proteomes" id="UP000756921"/>
    </source>
</evidence>
<dbReference type="InterPro" id="IPR049326">
    <property type="entry name" value="Rhodopsin_dom_fungi"/>
</dbReference>
<feature type="transmembrane region" description="Helical" evidence="6">
    <location>
        <begin position="100"/>
        <end position="120"/>
    </location>
</feature>
<comment type="caution">
    <text evidence="8">The sequence shown here is derived from an EMBL/GenBank/DDBJ whole genome shotgun (WGS) entry which is preliminary data.</text>
</comment>
<dbReference type="Proteomes" id="UP000756921">
    <property type="component" value="Unassembled WGS sequence"/>
</dbReference>
<dbReference type="AlphaFoldDB" id="A0A9P6KR66"/>